<evidence type="ECO:0000256" key="4">
    <source>
        <dbReference type="ARBA" id="ARBA00022525"/>
    </source>
</evidence>
<dbReference type="Gene3D" id="2.60.120.10">
    <property type="entry name" value="Jelly Rolls"/>
    <property type="match status" value="2"/>
</dbReference>
<keyword evidence="3" id="KW-0052">Apoplast</keyword>
<evidence type="ECO:0000313" key="11">
    <source>
        <dbReference type="EMBL" id="KAH7543380.1"/>
    </source>
</evidence>
<dbReference type="Pfam" id="PF00190">
    <property type="entry name" value="Cupin_1"/>
    <property type="match status" value="1"/>
</dbReference>
<dbReference type="CDD" id="cd02241">
    <property type="entry name" value="cupin_OxOx"/>
    <property type="match status" value="1"/>
</dbReference>
<keyword evidence="5 8" id="KW-0479">Metal-binding</keyword>
<protein>
    <recommendedName>
        <fullName evidence="10">Cupin type-1 domain-containing protein</fullName>
    </recommendedName>
</protein>
<dbReference type="GO" id="GO:0048046">
    <property type="term" value="C:apoplast"/>
    <property type="evidence" value="ECO:0007669"/>
    <property type="project" value="UniProtKB-SubCell"/>
</dbReference>
<dbReference type="InterPro" id="IPR011051">
    <property type="entry name" value="RmlC_Cupin_sf"/>
</dbReference>
<comment type="similarity">
    <text evidence="2">Belongs to the germin family.</text>
</comment>
<reference evidence="11" key="1">
    <citation type="journal article" date="2021" name="Front. Plant Sci.">
        <title>Chromosome-Scale Genome Assembly for Chinese Sour Jujube and Insights Into Its Genome Evolution and Domestication Signature.</title>
        <authorList>
            <person name="Shen L.-Y."/>
            <person name="Luo H."/>
            <person name="Wang X.-L."/>
            <person name="Wang X.-M."/>
            <person name="Qiu X.-J."/>
            <person name="Liu H."/>
            <person name="Zhou S.-S."/>
            <person name="Jia K.-H."/>
            <person name="Nie S."/>
            <person name="Bao Y.-T."/>
            <person name="Zhang R.-G."/>
            <person name="Yun Q.-Z."/>
            <person name="Chai Y.-H."/>
            <person name="Lu J.-Y."/>
            <person name="Li Y."/>
            <person name="Zhao S.-W."/>
            <person name="Mao J.-F."/>
            <person name="Jia S.-G."/>
            <person name="Mao Y.-M."/>
        </authorList>
    </citation>
    <scope>NUCLEOTIDE SEQUENCE</scope>
    <source>
        <strain evidence="11">AT0</strain>
        <tissue evidence="11">Leaf</tissue>
    </source>
</reference>
<evidence type="ECO:0000313" key="12">
    <source>
        <dbReference type="Proteomes" id="UP000813462"/>
    </source>
</evidence>
<evidence type="ECO:0000256" key="6">
    <source>
        <dbReference type="ARBA" id="ARBA00023180"/>
    </source>
</evidence>
<evidence type="ECO:0000256" key="9">
    <source>
        <dbReference type="PIRSR" id="PIRSR601929-2"/>
    </source>
</evidence>
<dbReference type="InterPro" id="IPR006045">
    <property type="entry name" value="Cupin_1"/>
</dbReference>
<feature type="binding site" evidence="8">
    <location>
        <position position="74"/>
    </location>
    <ligand>
        <name>oxalate</name>
        <dbReference type="ChEBI" id="CHEBI:30623"/>
    </ligand>
</feature>
<keyword evidence="4" id="KW-0964">Secreted</keyword>
<evidence type="ECO:0000256" key="8">
    <source>
        <dbReference type="PIRSR" id="PIRSR601929-1"/>
    </source>
</evidence>
<evidence type="ECO:0000256" key="2">
    <source>
        <dbReference type="ARBA" id="ARBA00007456"/>
    </source>
</evidence>
<evidence type="ECO:0000259" key="10">
    <source>
        <dbReference type="Pfam" id="PF00190"/>
    </source>
</evidence>
<dbReference type="InterPro" id="IPR014710">
    <property type="entry name" value="RmlC-like_jellyroll"/>
</dbReference>
<feature type="binding site" evidence="8">
    <location>
        <position position="64"/>
    </location>
    <ligand>
        <name>oxalate</name>
        <dbReference type="ChEBI" id="CHEBI:30623"/>
    </ligand>
</feature>
<comment type="subcellular location">
    <subcellularLocation>
        <location evidence="1">Secreted</location>
        <location evidence="1">Extracellular space</location>
        <location evidence="1">Apoplast</location>
    </subcellularLocation>
</comment>
<feature type="binding site" evidence="9">
    <location>
        <position position="74"/>
    </location>
    <ligand>
        <name>Mn(2+)</name>
        <dbReference type="ChEBI" id="CHEBI:29035"/>
    </ligand>
</feature>
<dbReference type="EMBL" id="JAEACU010000002">
    <property type="protein sequence ID" value="KAH7543380.1"/>
    <property type="molecule type" value="Genomic_DNA"/>
</dbReference>
<keyword evidence="7 8" id="KW-0464">Manganese</keyword>
<comment type="caution">
    <text evidence="11">The sequence shown here is derived from an EMBL/GenBank/DDBJ whole genome shotgun (WGS) entry which is preliminary data.</text>
</comment>
<gene>
    <name evidence="11" type="ORF">FEM48_Zijuj02G0178000</name>
</gene>
<dbReference type="AlphaFoldDB" id="A0A978VX35"/>
<dbReference type="GO" id="GO:0030145">
    <property type="term" value="F:manganese ion binding"/>
    <property type="evidence" value="ECO:0007669"/>
    <property type="project" value="InterPro"/>
</dbReference>
<name>A0A978VX35_ZIZJJ</name>
<sequence length="123" mass="13129">MEILCKNPKDVTAHGFFFPGLDKPRDTSNPLGSNVTQLNVDKTPGLNTLGIYLACIDYAPYGLNPPHIQPRGTEILVVIEGTLEFNRGDYNAVAFAALSSQNAGVITIANAVFGSDPLIAIKV</sequence>
<dbReference type="SUPFAM" id="SSF51182">
    <property type="entry name" value="RmlC-like cupins"/>
    <property type="match status" value="1"/>
</dbReference>
<feature type="domain" description="Cupin type-1" evidence="10">
    <location>
        <begin position="20"/>
        <end position="84"/>
    </location>
</feature>
<evidence type="ECO:0000256" key="5">
    <source>
        <dbReference type="ARBA" id="ARBA00022723"/>
    </source>
</evidence>
<feature type="binding site" evidence="9">
    <location>
        <position position="67"/>
    </location>
    <ligand>
        <name>Mn(2+)</name>
        <dbReference type="ChEBI" id="CHEBI:29035"/>
    </ligand>
</feature>
<keyword evidence="6" id="KW-0325">Glycoprotein</keyword>
<dbReference type="InterPro" id="IPR001929">
    <property type="entry name" value="Germin"/>
</dbReference>
<evidence type="ECO:0000256" key="7">
    <source>
        <dbReference type="ARBA" id="ARBA00023211"/>
    </source>
</evidence>
<proteinExistence type="inferred from homology"/>
<dbReference type="Proteomes" id="UP000813462">
    <property type="component" value="Unassembled WGS sequence"/>
</dbReference>
<organism evidence="11 12">
    <name type="scientific">Ziziphus jujuba var. spinosa</name>
    <dbReference type="NCBI Taxonomy" id="714518"/>
    <lineage>
        <taxon>Eukaryota</taxon>
        <taxon>Viridiplantae</taxon>
        <taxon>Streptophyta</taxon>
        <taxon>Embryophyta</taxon>
        <taxon>Tracheophyta</taxon>
        <taxon>Spermatophyta</taxon>
        <taxon>Magnoliopsida</taxon>
        <taxon>eudicotyledons</taxon>
        <taxon>Gunneridae</taxon>
        <taxon>Pentapetalae</taxon>
        <taxon>rosids</taxon>
        <taxon>fabids</taxon>
        <taxon>Rosales</taxon>
        <taxon>Rhamnaceae</taxon>
        <taxon>Paliureae</taxon>
        <taxon>Ziziphus</taxon>
    </lineage>
</organism>
<accession>A0A978VX35</accession>
<evidence type="ECO:0000256" key="3">
    <source>
        <dbReference type="ARBA" id="ARBA00022523"/>
    </source>
</evidence>
<evidence type="ECO:0000256" key="1">
    <source>
        <dbReference type="ARBA" id="ARBA00004271"/>
    </source>
</evidence>
<dbReference type="PANTHER" id="PTHR31238">
    <property type="entry name" value="GERMIN-LIKE PROTEIN SUBFAMILY 3 MEMBER 3"/>
    <property type="match status" value="1"/>
</dbReference>